<sequence>MSPVASHASTQRFVPNVPGPSNTMAVTMPHSSNSGTQWEDTPATTKISWPTGQPGYTLDDQLQTIEGETARAVMVQSSSGYSVGDSEVEDIRSSTEVSIDPSPYSLTSYQSTRPMPTPEQGLEKAGYGGMMYRGLGISPSGNFNNDFARTPPTAPRAMLQQRNIVHPSASWTNSKTWVSEEARKRQEFARMQERARHMGTDRAPLMPQTFEQFLLFEVREQEAKIQEMRNKIKAKEETATEKHHGKEHGQTLQPMHQMEAQAFGNDTRAGVPAILGPPNSLNPNDLRAQYETEWPSLPQLKVEGDLRIQRGFPNRRLPAPGFNPVNSIMAHRNQGLTASNEEDFIPDQLPPAAGIRWDRTRTAAHERTESQEIDFDESQQPSQSLIRRIGDWVNEIDPEEQV</sequence>
<dbReference type="Proteomes" id="UP000014074">
    <property type="component" value="Unassembled WGS sequence"/>
</dbReference>
<dbReference type="EMBL" id="KB933162">
    <property type="protein sequence ID" value="EON99320.1"/>
    <property type="molecule type" value="Genomic_DNA"/>
</dbReference>
<evidence type="ECO:0000256" key="1">
    <source>
        <dbReference type="SAM" id="MobiDB-lite"/>
    </source>
</evidence>
<feature type="region of interest" description="Disordered" evidence="1">
    <location>
        <begin position="93"/>
        <end position="118"/>
    </location>
</feature>
<feature type="compositionally biased region" description="Polar residues" evidence="1">
    <location>
        <begin position="104"/>
        <end position="114"/>
    </location>
</feature>
<keyword evidence="3" id="KW-1185">Reference proteome</keyword>
<feature type="compositionally biased region" description="Basic and acidic residues" evidence="1">
    <location>
        <begin position="361"/>
        <end position="370"/>
    </location>
</feature>
<evidence type="ECO:0000313" key="2">
    <source>
        <dbReference type="EMBL" id="EON99320.1"/>
    </source>
</evidence>
<dbReference type="eggNOG" id="ENOG502T2GG">
    <property type="taxonomic scope" value="Eukaryota"/>
</dbReference>
<gene>
    <name evidence="2" type="ORF">UCRPA7_5126</name>
</gene>
<dbReference type="AlphaFoldDB" id="R8BJ32"/>
<proteinExistence type="predicted"/>
<organism evidence="2 3">
    <name type="scientific">Phaeoacremonium minimum (strain UCR-PA7)</name>
    <name type="common">Esca disease fungus</name>
    <name type="synonym">Togninia minima</name>
    <dbReference type="NCBI Taxonomy" id="1286976"/>
    <lineage>
        <taxon>Eukaryota</taxon>
        <taxon>Fungi</taxon>
        <taxon>Dikarya</taxon>
        <taxon>Ascomycota</taxon>
        <taxon>Pezizomycotina</taxon>
        <taxon>Sordariomycetes</taxon>
        <taxon>Sordariomycetidae</taxon>
        <taxon>Togniniales</taxon>
        <taxon>Togniniaceae</taxon>
        <taxon>Phaeoacremonium</taxon>
    </lineage>
</organism>
<name>R8BJ32_PHAM7</name>
<protein>
    <submittedName>
        <fullName evidence="2">Uncharacterized protein</fullName>
    </submittedName>
</protein>
<dbReference type="GeneID" id="19325647"/>
<evidence type="ECO:0000313" key="3">
    <source>
        <dbReference type="Proteomes" id="UP000014074"/>
    </source>
</evidence>
<reference evidence="3" key="1">
    <citation type="journal article" date="2013" name="Genome Announc.">
        <title>Draft genome sequence of the ascomycete Phaeoacremonium aleophilum strain UCR-PA7, a causal agent of the esca disease complex in grapevines.</title>
        <authorList>
            <person name="Blanco-Ulate B."/>
            <person name="Rolshausen P."/>
            <person name="Cantu D."/>
        </authorList>
    </citation>
    <scope>NUCLEOTIDE SEQUENCE [LARGE SCALE GENOMIC DNA]</scope>
    <source>
        <strain evidence="3">UCR-PA7</strain>
    </source>
</reference>
<dbReference type="OrthoDB" id="1703270at2759"/>
<dbReference type="RefSeq" id="XP_007915864.1">
    <property type="nucleotide sequence ID" value="XM_007917673.1"/>
</dbReference>
<dbReference type="HOGENOM" id="CLU_685467_0_0_1"/>
<feature type="compositionally biased region" description="Polar residues" evidence="1">
    <location>
        <begin position="29"/>
        <end position="51"/>
    </location>
</feature>
<dbReference type="KEGG" id="tmn:UCRPA7_5126"/>
<feature type="region of interest" description="Disordered" evidence="1">
    <location>
        <begin position="361"/>
        <end position="384"/>
    </location>
</feature>
<feature type="region of interest" description="Disordered" evidence="1">
    <location>
        <begin position="29"/>
        <end position="55"/>
    </location>
</feature>
<accession>R8BJ32</accession>